<dbReference type="KEGG" id="tet:TTHERM_01027730"/>
<dbReference type="AlphaFoldDB" id="Q22CK5"/>
<dbReference type="SUPFAM" id="SSF50729">
    <property type="entry name" value="PH domain-like"/>
    <property type="match status" value="1"/>
</dbReference>
<dbReference type="InParanoid" id="Q22CK5"/>
<dbReference type="InterPro" id="IPR001849">
    <property type="entry name" value="PH_domain"/>
</dbReference>
<keyword evidence="3" id="KW-1185">Reference proteome</keyword>
<proteinExistence type="predicted"/>
<evidence type="ECO:0000259" key="1">
    <source>
        <dbReference type="SMART" id="SM00233"/>
    </source>
</evidence>
<feature type="domain" description="PH" evidence="1">
    <location>
        <begin position="49"/>
        <end position="167"/>
    </location>
</feature>
<dbReference type="Proteomes" id="UP000009168">
    <property type="component" value="Unassembled WGS sequence"/>
</dbReference>
<gene>
    <name evidence="2" type="ORF">TTHERM_01027730</name>
</gene>
<protein>
    <recommendedName>
        <fullName evidence="1">PH domain-containing protein</fullName>
    </recommendedName>
</protein>
<dbReference type="SMART" id="SM00233">
    <property type="entry name" value="PH"/>
    <property type="match status" value="1"/>
</dbReference>
<dbReference type="HOGENOM" id="CLU_1443739_0_0_1"/>
<reference evidence="3" key="1">
    <citation type="journal article" date="2006" name="PLoS Biol.">
        <title>Macronuclear genome sequence of the ciliate Tetrahymena thermophila, a model eukaryote.</title>
        <authorList>
            <person name="Eisen J.A."/>
            <person name="Coyne R.S."/>
            <person name="Wu M."/>
            <person name="Wu D."/>
            <person name="Thiagarajan M."/>
            <person name="Wortman J.R."/>
            <person name="Badger J.H."/>
            <person name="Ren Q."/>
            <person name="Amedeo P."/>
            <person name="Jones K.M."/>
            <person name="Tallon L.J."/>
            <person name="Delcher A.L."/>
            <person name="Salzberg S.L."/>
            <person name="Silva J.C."/>
            <person name="Haas B.J."/>
            <person name="Majoros W.H."/>
            <person name="Farzad M."/>
            <person name="Carlton J.M."/>
            <person name="Smith R.K. Jr."/>
            <person name="Garg J."/>
            <person name="Pearlman R.E."/>
            <person name="Karrer K.M."/>
            <person name="Sun L."/>
            <person name="Manning G."/>
            <person name="Elde N.C."/>
            <person name="Turkewitz A.P."/>
            <person name="Asai D.J."/>
            <person name="Wilkes D.E."/>
            <person name="Wang Y."/>
            <person name="Cai H."/>
            <person name="Collins K."/>
            <person name="Stewart B.A."/>
            <person name="Lee S.R."/>
            <person name="Wilamowska K."/>
            <person name="Weinberg Z."/>
            <person name="Ruzzo W.L."/>
            <person name="Wloga D."/>
            <person name="Gaertig J."/>
            <person name="Frankel J."/>
            <person name="Tsao C.-C."/>
            <person name="Gorovsky M.A."/>
            <person name="Keeling P.J."/>
            <person name="Waller R.F."/>
            <person name="Patron N.J."/>
            <person name="Cherry J.M."/>
            <person name="Stover N.A."/>
            <person name="Krieger C.J."/>
            <person name="del Toro C."/>
            <person name="Ryder H.F."/>
            <person name="Williamson S.C."/>
            <person name="Barbeau R.A."/>
            <person name="Hamilton E.P."/>
            <person name="Orias E."/>
        </authorList>
    </citation>
    <scope>NUCLEOTIDE SEQUENCE [LARGE SCALE GENOMIC DNA]</scope>
    <source>
        <strain evidence="3">SB210</strain>
    </source>
</reference>
<sequence length="188" mass="22191">MLSQQIQVFAMIQQHEEQWEQYLPYKQQEIPQSMSCDELETIQEEDDDFQYCSPVEKLSQSGLMYNKRVLALDQEYLCYYQQVQIYSNKKVNTLKHKPKARILIKDIADVILTNEKPNVIRVFGEGPIVRREKKVSKNEKFSFTFRFASPQLAQLWKNIIIAAREANKSKSYLVTFDNLMKYSRSDSS</sequence>
<dbReference type="GeneID" id="7837752"/>
<name>Q22CK5_TETTS</name>
<dbReference type="RefSeq" id="XP_001030710.3">
    <property type="nucleotide sequence ID" value="XM_001030710.4"/>
</dbReference>
<evidence type="ECO:0000313" key="2">
    <source>
        <dbReference type="EMBL" id="EAR83047.3"/>
    </source>
</evidence>
<dbReference type="EMBL" id="GG662566">
    <property type="protein sequence ID" value="EAR83047.3"/>
    <property type="molecule type" value="Genomic_DNA"/>
</dbReference>
<accession>Q22CK5</accession>
<organism evidence="2 3">
    <name type="scientific">Tetrahymena thermophila (strain SB210)</name>
    <dbReference type="NCBI Taxonomy" id="312017"/>
    <lineage>
        <taxon>Eukaryota</taxon>
        <taxon>Sar</taxon>
        <taxon>Alveolata</taxon>
        <taxon>Ciliophora</taxon>
        <taxon>Intramacronucleata</taxon>
        <taxon>Oligohymenophorea</taxon>
        <taxon>Hymenostomatida</taxon>
        <taxon>Tetrahymenina</taxon>
        <taxon>Tetrahymenidae</taxon>
        <taxon>Tetrahymena</taxon>
    </lineage>
</organism>
<evidence type="ECO:0000313" key="3">
    <source>
        <dbReference type="Proteomes" id="UP000009168"/>
    </source>
</evidence>